<dbReference type="EMBL" id="CP034207">
    <property type="protein sequence ID" value="QBZ61116.1"/>
    <property type="molecule type" value="Genomic_DNA"/>
</dbReference>
<dbReference type="Proteomes" id="UP000294847">
    <property type="component" value="Chromosome 4"/>
</dbReference>
<name>A0A4P7NGY2_PYROR</name>
<organism evidence="1 2">
    <name type="scientific">Pyricularia oryzae</name>
    <name type="common">Rice blast fungus</name>
    <name type="synonym">Magnaporthe oryzae</name>
    <dbReference type="NCBI Taxonomy" id="318829"/>
    <lineage>
        <taxon>Eukaryota</taxon>
        <taxon>Fungi</taxon>
        <taxon>Dikarya</taxon>
        <taxon>Ascomycota</taxon>
        <taxon>Pezizomycotina</taxon>
        <taxon>Sordariomycetes</taxon>
        <taxon>Sordariomycetidae</taxon>
        <taxon>Magnaporthales</taxon>
        <taxon>Pyriculariaceae</taxon>
        <taxon>Pyricularia</taxon>
    </lineage>
</organism>
<protein>
    <submittedName>
        <fullName evidence="1">Uncharacterized protein</fullName>
    </submittedName>
</protein>
<accession>A0A4P7NGY2</accession>
<proteinExistence type="predicted"/>
<evidence type="ECO:0000313" key="2">
    <source>
        <dbReference type="Proteomes" id="UP000294847"/>
    </source>
</evidence>
<dbReference type="AlphaFoldDB" id="A0A4P7NGY2"/>
<reference evidence="1 2" key="1">
    <citation type="journal article" date="2019" name="Mol. Biol. Evol.">
        <title>Blast fungal genomes show frequent chromosomal changes, gene gains and losses, and effector gene turnover.</title>
        <authorList>
            <person name="Gomez Luciano L.B."/>
            <person name="Jason Tsai I."/>
            <person name="Chuma I."/>
            <person name="Tosa Y."/>
            <person name="Chen Y.H."/>
            <person name="Li J.Y."/>
            <person name="Li M.Y."/>
            <person name="Jade Lu M.Y."/>
            <person name="Nakayashiki H."/>
            <person name="Li W.H."/>
        </authorList>
    </citation>
    <scope>NUCLEOTIDE SEQUENCE [LARGE SCALE GENOMIC DNA]</scope>
    <source>
        <strain evidence="1">MZ5-1-6</strain>
    </source>
</reference>
<gene>
    <name evidence="1" type="ORF">PoMZ_08062</name>
</gene>
<sequence length="101" mass="10941">MSKTCHGIFGTLVTFGRLSKPGSSQRPSAIWHMYCTLGRFDAARWDGRRQKGNFTTQSLVLYHVASRGQCGVSGEGGDWSTTTYLYGSIIVFDVGAGTATI</sequence>
<evidence type="ECO:0000313" key="1">
    <source>
        <dbReference type="EMBL" id="QBZ61116.1"/>
    </source>
</evidence>